<accession>A0AAU8GDB3</accession>
<sequence>MITKEQATYLMGLVDSIDDASAAMAHTAGRDHEEHVAASMAWDLAYHELRAFIGAITDETE</sequence>
<organism evidence="1">
    <name type="scientific">Salmonella phage vB_SEnST11_KE16</name>
    <dbReference type="NCBI Taxonomy" id="3161170"/>
    <lineage>
        <taxon>Viruses</taxon>
        <taxon>Duplodnaviria</taxon>
        <taxon>Heunggongvirae</taxon>
        <taxon>Uroviricota</taxon>
        <taxon>Caudoviricetes</taxon>
        <taxon>Sarkviridae</taxon>
        <taxon>Guernseyvirinae</taxon>
        <taxon>Jerseyvirus</taxon>
    </lineage>
</organism>
<dbReference type="InterPro" id="IPR055861">
    <property type="entry name" value="DUF7438"/>
</dbReference>
<dbReference type="EMBL" id="PP856718">
    <property type="protein sequence ID" value="XCH39948.1"/>
    <property type="molecule type" value="Genomic_DNA"/>
</dbReference>
<name>A0AAU8GDB3_9CAUD</name>
<dbReference type="Pfam" id="PF24219">
    <property type="entry name" value="DUF7438"/>
    <property type="match status" value="1"/>
</dbReference>
<evidence type="ECO:0000313" key="1">
    <source>
        <dbReference type="EMBL" id="XCH39948.1"/>
    </source>
</evidence>
<reference evidence="1" key="1">
    <citation type="submission" date="2024-05" db="EMBL/GenBank/DDBJ databases">
        <authorList>
            <person name="Mugo M.M."/>
            <person name="Musyoki A.M."/>
            <person name="Makumi A.M."/>
            <person name="Mutai I."/>
            <person name="Drechsel O."/>
            <person name="Kering K.K."/>
            <person name="Muturi P."/>
            <person name="Mbae C.K."/>
            <person name="Kariuki S.M."/>
        </authorList>
    </citation>
    <scope>NUCLEOTIDE SEQUENCE</scope>
</reference>
<protein>
    <submittedName>
        <fullName evidence="1">Uncharacterized protein</fullName>
    </submittedName>
</protein>
<proteinExistence type="predicted"/>
<gene>
    <name evidence="1" type="ORF">HRZBLMZJ_CDS0024</name>
</gene>